<keyword evidence="2" id="KW-1185">Reference proteome</keyword>
<comment type="caution">
    <text evidence="1">The sequence shown here is derived from an EMBL/GenBank/DDBJ whole genome shotgun (WGS) entry which is preliminary data.</text>
</comment>
<dbReference type="PANTHER" id="PTHR36932:SF1">
    <property type="entry name" value="CAPSULAR POLYSACCHARIDE BIOSYNTHESIS PROTEIN"/>
    <property type="match status" value="1"/>
</dbReference>
<name>A0ABS9KIX0_9BACT</name>
<evidence type="ECO:0000313" key="2">
    <source>
        <dbReference type="Proteomes" id="UP001165366"/>
    </source>
</evidence>
<organism evidence="1 2">
    <name type="scientific">Rhodohalobacter sulfatireducens</name>
    <dbReference type="NCBI Taxonomy" id="2911366"/>
    <lineage>
        <taxon>Bacteria</taxon>
        <taxon>Pseudomonadati</taxon>
        <taxon>Balneolota</taxon>
        <taxon>Balneolia</taxon>
        <taxon>Balneolales</taxon>
        <taxon>Balneolaceae</taxon>
        <taxon>Rhodohalobacter</taxon>
    </lineage>
</organism>
<dbReference type="EMBL" id="JAKLWS010000043">
    <property type="protein sequence ID" value="MCG2590794.1"/>
    <property type="molecule type" value="Genomic_DNA"/>
</dbReference>
<accession>A0ABS9KIX0</accession>
<dbReference type="InterPro" id="IPR042099">
    <property type="entry name" value="ANL_N_sf"/>
</dbReference>
<dbReference type="RefSeq" id="WP_237856273.1">
    <property type="nucleotide sequence ID" value="NZ_JAKLWS010000043.1"/>
</dbReference>
<evidence type="ECO:0000313" key="1">
    <source>
        <dbReference type="EMBL" id="MCG2590794.1"/>
    </source>
</evidence>
<protein>
    <recommendedName>
        <fullName evidence="3">Phenylacetate--CoA ligase family protein</fullName>
    </recommendedName>
</protein>
<gene>
    <name evidence="1" type="ORF">L6773_19645</name>
</gene>
<sequence>MNFKTWSYLFRYSMAKPGALSQYRSSLQNQFLSKEHLVDIVWKKTRKLVDNAYQNVPWYKSKLDAKNISPDRIHTETQFREIPILTREELANNFQEFISNKIDAGDLKISTTGGSTGHPLKIGMDPKTVREVPKWQMLSWWGLSPLDNMASIYRGLPEKGIKKAAWNFIRWPQKILHMDATNITPDNIELFLSEYSSIKPRLVHGYVGGIEAIAEYIIDNNIEIQSPKVVWTTAAPISKIQEEKISEAFKAPVCDQYGCSELYFIAAECPQKNGLHIFSDSVKVEILDDNNDPVPNGKYGKIVISNLNEYSFPLIRYENGDRGRLLKQKCSCGLSLPLMDKVKGRMSDNIELPDDTILSGEYLTTIFDDYTDTVKQFQIVQHKRGDITVKVVPYKGSKTISNVVKSVEMELQKRIQNQVDLNFKIVDHVQQKRGKIQFIISE</sequence>
<dbReference type="PANTHER" id="PTHR36932">
    <property type="entry name" value="CAPSULAR POLYSACCHARIDE BIOSYNTHESIS PROTEIN"/>
    <property type="match status" value="1"/>
</dbReference>
<dbReference type="Proteomes" id="UP001165366">
    <property type="component" value="Unassembled WGS sequence"/>
</dbReference>
<dbReference type="InterPro" id="IPR053158">
    <property type="entry name" value="CapK_Type1_Caps_Biosynth"/>
</dbReference>
<evidence type="ECO:0008006" key="3">
    <source>
        <dbReference type="Google" id="ProtNLM"/>
    </source>
</evidence>
<dbReference type="SUPFAM" id="SSF56801">
    <property type="entry name" value="Acetyl-CoA synthetase-like"/>
    <property type="match status" value="1"/>
</dbReference>
<dbReference type="Gene3D" id="3.40.50.12780">
    <property type="entry name" value="N-terminal domain of ligase-like"/>
    <property type="match status" value="1"/>
</dbReference>
<reference evidence="1" key="2">
    <citation type="submission" date="2024-05" db="EMBL/GenBank/DDBJ databases">
        <title>Rhodohalobacter halophilus gen. nov., sp. nov., a moderately halophilic member of the family Balneolaceae.</title>
        <authorList>
            <person name="Xia J."/>
        </authorList>
    </citation>
    <scope>NUCLEOTIDE SEQUENCE</scope>
    <source>
        <strain evidence="1">WB101</strain>
    </source>
</reference>
<proteinExistence type="predicted"/>
<reference evidence="1" key="1">
    <citation type="submission" date="2022-01" db="EMBL/GenBank/DDBJ databases">
        <authorList>
            <person name="Wang Y."/>
        </authorList>
    </citation>
    <scope>NUCLEOTIDE SEQUENCE</scope>
    <source>
        <strain evidence="1">WB101</strain>
    </source>
</reference>